<dbReference type="Proteomes" id="UP000031518">
    <property type="component" value="Unassembled WGS sequence"/>
</dbReference>
<evidence type="ECO:0000313" key="12">
    <source>
        <dbReference type="Proteomes" id="UP000031518"/>
    </source>
</evidence>
<feature type="transmembrane region" description="Helical" evidence="9">
    <location>
        <begin position="313"/>
        <end position="333"/>
    </location>
</feature>
<evidence type="ECO:0000256" key="5">
    <source>
        <dbReference type="ARBA" id="ARBA00022692"/>
    </source>
</evidence>
<feature type="region of interest" description="Disordered" evidence="8">
    <location>
        <begin position="1"/>
        <end position="23"/>
    </location>
</feature>
<keyword evidence="6 9" id="KW-1133">Transmembrane helix</keyword>
<dbReference type="InterPro" id="IPR050297">
    <property type="entry name" value="LipidA_mod_glycosyltrf_83"/>
</dbReference>
<feature type="transmembrane region" description="Helical" evidence="9">
    <location>
        <begin position="339"/>
        <end position="357"/>
    </location>
</feature>
<organism evidence="11 12">
    <name type="scientific">Pyrinomonas methylaliphatogenes</name>
    <dbReference type="NCBI Taxonomy" id="454194"/>
    <lineage>
        <taxon>Bacteria</taxon>
        <taxon>Pseudomonadati</taxon>
        <taxon>Acidobacteriota</taxon>
        <taxon>Blastocatellia</taxon>
        <taxon>Blastocatellales</taxon>
        <taxon>Pyrinomonadaceae</taxon>
        <taxon>Pyrinomonas</taxon>
    </lineage>
</organism>
<feature type="transmembrane region" description="Helical" evidence="9">
    <location>
        <begin position="159"/>
        <end position="177"/>
    </location>
</feature>
<dbReference type="AlphaFoldDB" id="A0A0B6X040"/>
<feature type="domain" description="Glycosyltransferase RgtA/B/C/D-like" evidence="10">
    <location>
        <begin position="117"/>
        <end position="246"/>
    </location>
</feature>
<evidence type="ECO:0000256" key="6">
    <source>
        <dbReference type="ARBA" id="ARBA00022989"/>
    </source>
</evidence>
<gene>
    <name evidence="11" type="ORF">PYK22_02375</name>
</gene>
<feature type="transmembrane region" description="Helical" evidence="9">
    <location>
        <begin position="132"/>
        <end position="152"/>
    </location>
</feature>
<reference evidence="11 12" key="2">
    <citation type="submission" date="2015-01" db="EMBL/GenBank/DDBJ databases">
        <title>Complete genome sequence of Pyrinomonas methylaliphatogenes type strain K22T.</title>
        <authorList>
            <person name="Lee K.C.Y."/>
            <person name="Power J.F."/>
            <person name="Dunfield P.F."/>
            <person name="Morgan X.C."/>
            <person name="Huttenhower C."/>
            <person name="Stott M.B."/>
        </authorList>
    </citation>
    <scope>NUCLEOTIDE SEQUENCE [LARGE SCALE GENOMIC DNA]</scope>
    <source>
        <strain evidence="11 12">K22</strain>
    </source>
</reference>
<feature type="transmembrane region" description="Helical" evidence="9">
    <location>
        <begin position="104"/>
        <end position="126"/>
    </location>
</feature>
<dbReference type="GO" id="GO:0009103">
    <property type="term" value="P:lipopolysaccharide biosynthetic process"/>
    <property type="evidence" value="ECO:0007669"/>
    <property type="project" value="UniProtKB-ARBA"/>
</dbReference>
<evidence type="ECO:0000256" key="9">
    <source>
        <dbReference type="SAM" id="Phobius"/>
    </source>
</evidence>
<feature type="transmembrane region" description="Helical" evidence="9">
    <location>
        <begin position="282"/>
        <end position="301"/>
    </location>
</feature>
<evidence type="ECO:0000256" key="3">
    <source>
        <dbReference type="ARBA" id="ARBA00022676"/>
    </source>
</evidence>
<dbReference type="EMBL" id="CBXV010000008">
    <property type="protein sequence ID" value="CDM66347.1"/>
    <property type="molecule type" value="Genomic_DNA"/>
</dbReference>
<feature type="transmembrane region" description="Helical" evidence="9">
    <location>
        <begin position="74"/>
        <end position="92"/>
    </location>
</feature>
<dbReference type="PANTHER" id="PTHR33908">
    <property type="entry name" value="MANNOSYLTRANSFERASE YKCB-RELATED"/>
    <property type="match status" value="1"/>
</dbReference>
<feature type="transmembrane region" description="Helical" evidence="9">
    <location>
        <begin position="201"/>
        <end position="218"/>
    </location>
</feature>
<dbReference type="PANTHER" id="PTHR33908:SF11">
    <property type="entry name" value="MEMBRANE PROTEIN"/>
    <property type="match status" value="1"/>
</dbReference>
<keyword evidence="7 9" id="KW-0472">Membrane</keyword>
<name>A0A0B6X040_9BACT</name>
<evidence type="ECO:0000259" key="10">
    <source>
        <dbReference type="Pfam" id="PF13231"/>
    </source>
</evidence>
<accession>A0A0B6X040</accession>
<protein>
    <submittedName>
        <fullName evidence="11">PMT family glycosyltransferase, 4-amino-4-deoxy-L-arabinose transferase</fullName>
    </submittedName>
</protein>
<dbReference type="InterPro" id="IPR038731">
    <property type="entry name" value="RgtA/B/C-like"/>
</dbReference>
<feature type="transmembrane region" description="Helical" evidence="9">
    <location>
        <begin position="369"/>
        <end position="390"/>
    </location>
</feature>
<evidence type="ECO:0000256" key="7">
    <source>
        <dbReference type="ARBA" id="ARBA00023136"/>
    </source>
</evidence>
<feature type="transmembrane region" description="Helical" evidence="9">
    <location>
        <begin position="32"/>
        <end position="54"/>
    </location>
</feature>
<keyword evidence="3" id="KW-0328">Glycosyltransferase</keyword>
<evidence type="ECO:0000313" key="11">
    <source>
        <dbReference type="EMBL" id="CDM66347.1"/>
    </source>
</evidence>
<keyword evidence="5 9" id="KW-0812">Transmembrane</keyword>
<comment type="subcellular location">
    <subcellularLocation>
        <location evidence="1">Cell membrane</location>
        <topology evidence="1">Multi-pass membrane protein</topology>
    </subcellularLocation>
</comment>
<keyword evidence="12" id="KW-1185">Reference proteome</keyword>
<keyword evidence="2" id="KW-1003">Cell membrane</keyword>
<evidence type="ECO:0000256" key="4">
    <source>
        <dbReference type="ARBA" id="ARBA00022679"/>
    </source>
</evidence>
<evidence type="ECO:0000256" key="1">
    <source>
        <dbReference type="ARBA" id="ARBA00004651"/>
    </source>
</evidence>
<reference evidence="11 12" key="1">
    <citation type="submission" date="2013-12" db="EMBL/GenBank/DDBJ databases">
        <authorList>
            <person name="Stott M."/>
        </authorList>
    </citation>
    <scope>NUCLEOTIDE SEQUENCE [LARGE SCALE GENOMIC DNA]</scope>
    <source>
        <strain evidence="11 12">K22</strain>
    </source>
</reference>
<proteinExistence type="predicted"/>
<dbReference type="GO" id="GO:0016763">
    <property type="term" value="F:pentosyltransferase activity"/>
    <property type="evidence" value="ECO:0007669"/>
    <property type="project" value="TreeGrafter"/>
</dbReference>
<keyword evidence="4 11" id="KW-0808">Transferase</keyword>
<feature type="transmembrane region" description="Helical" evidence="9">
    <location>
        <begin position="225"/>
        <end position="249"/>
    </location>
</feature>
<sequence>MFARSHEMTNESRRERATGEKSDSTRRRLTGLAWWMPVAALSLLLALIFVDPFAGDWDALDYTVFALEGRPSSMLLGRMLFVFFNHGLWRIAHGLFDLPPERAYLLFKYAVVAQSPLAIIASWALARELTRSVQAATLAALLLALSPFYIIYSGQAMTEIPAILLLAIALTIHLRGLERARTSSILIGAALLGLGANVREAALVYAPWLVFMPCAFGWRWRMKDLGVTALACLLFVLFAFGPFALWFGLNIGDYRAWWFGWWETARAESARHPISLSNMRQLLFYFFIAAPVVLSLIPWTFKDEWRRRGWSPLLIAACVGLWANLILILHYSVVLNGRYLLTGLPALVPITGDYLWRKMRGRSGDEWRAFWRAAAIAAAPTALVGSIVYIQAKPALAAHALPREYRARLELLPPDAVVMAGGQTVSVTFWRGVGLGRWEVIGTGSGWPGPNLPEVIDSYLRAGKRVFVDTDPRLWKGYGWQEEETRALVALQDRFRFRRVTATIYEIRPRDDLAAQDDPQLWRLLPEREGGVR</sequence>
<evidence type="ECO:0000256" key="8">
    <source>
        <dbReference type="SAM" id="MobiDB-lite"/>
    </source>
</evidence>
<dbReference type="STRING" id="454194.PYK22_02375"/>
<dbReference type="Pfam" id="PF13231">
    <property type="entry name" value="PMT_2"/>
    <property type="match status" value="1"/>
</dbReference>
<evidence type="ECO:0000256" key="2">
    <source>
        <dbReference type="ARBA" id="ARBA00022475"/>
    </source>
</evidence>
<dbReference type="GO" id="GO:0005886">
    <property type="term" value="C:plasma membrane"/>
    <property type="evidence" value="ECO:0007669"/>
    <property type="project" value="UniProtKB-SubCell"/>
</dbReference>